<evidence type="ECO:0000256" key="2">
    <source>
        <dbReference type="ARBA" id="ARBA00023157"/>
    </source>
</evidence>
<feature type="signal peptide" evidence="3">
    <location>
        <begin position="1"/>
        <end position="28"/>
    </location>
</feature>
<keyword evidence="5" id="KW-1185">Reference proteome</keyword>
<dbReference type="Proteomes" id="UP001141552">
    <property type="component" value="Unassembled WGS sequence"/>
</dbReference>
<accession>A0A9Q0EZY7</accession>
<comment type="similarity">
    <text evidence="1">Belongs to the Ole e I family.</text>
</comment>
<reference evidence="4" key="2">
    <citation type="journal article" date="2023" name="Plants (Basel)">
        <title>Annotation of the Turnera subulata (Passifloraceae) Draft Genome Reveals the S-Locus Evolved after the Divergence of Turneroideae from Passifloroideae in a Stepwise Manner.</title>
        <authorList>
            <person name="Henning P.M."/>
            <person name="Roalson E.H."/>
            <person name="Mir W."/>
            <person name="McCubbin A.G."/>
            <person name="Shore J.S."/>
        </authorList>
    </citation>
    <scope>NUCLEOTIDE SEQUENCE</scope>
    <source>
        <strain evidence="4">F60SS</strain>
    </source>
</reference>
<dbReference type="InterPro" id="IPR006041">
    <property type="entry name" value="Pollen_Ole_e1_allergen"/>
</dbReference>
<protein>
    <submittedName>
        <fullName evidence="4">Uncharacterized protein</fullName>
    </submittedName>
</protein>
<keyword evidence="3" id="KW-0732">Signal</keyword>
<comment type="caution">
    <text evidence="4">The sequence shown here is derived from an EMBL/GenBank/DDBJ whole genome shotgun (WGS) entry which is preliminary data.</text>
</comment>
<evidence type="ECO:0000256" key="3">
    <source>
        <dbReference type="SAM" id="SignalP"/>
    </source>
</evidence>
<sequence length="160" mass="17580">MPQVRPLKMAKLFLVLALCLVSALLTAARPAKNPFECTVTLAAAAMRPPRPPILPVRVECKDRKSLETVYSREATTDSTGTYKLLVGEDHKDELCDAVLVSSPQKNCRSPSSGRDRARVILTSFNGIASNSRYANAMGFDLDQPMSGCTELLRSYLEFDN</sequence>
<dbReference type="EMBL" id="JAKUCV010007682">
    <property type="protein sequence ID" value="KAJ4822413.1"/>
    <property type="molecule type" value="Genomic_DNA"/>
</dbReference>
<organism evidence="4 5">
    <name type="scientific">Turnera subulata</name>
    <dbReference type="NCBI Taxonomy" id="218843"/>
    <lineage>
        <taxon>Eukaryota</taxon>
        <taxon>Viridiplantae</taxon>
        <taxon>Streptophyta</taxon>
        <taxon>Embryophyta</taxon>
        <taxon>Tracheophyta</taxon>
        <taxon>Spermatophyta</taxon>
        <taxon>Magnoliopsida</taxon>
        <taxon>eudicotyledons</taxon>
        <taxon>Gunneridae</taxon>
        <taxon>Pentapetalae</taxon>
        <taxon>rosids</taxon>
        <taxon>fabids</taxon>
        <taxon>Malpighiales</taxon>
        <taxon>Passifloraceae</taxon>
        <taxon>Turnera</taxon>
    </lineage>
</organism>
<dbReference type="OrthoDB" id="1896520at2759"/>
<feature type="chain" id="PRO_5040106637" evidence="3">
    <location>
        <begin position="29"/>
        <end position="160"/>
    </location>
</feature>
<gene>
    <name evidence="4" type="ORF">Tsubulata_036409</name>
</gene>
<keyword evidence="2" id="KW-1015">Disulfide bond</keyword>
<name>A0A9Q0EZY7_9ROSI</name>
<reference evidence="4" key="1">
    <citation type="submission" date="2022-02" db="EMBL/GenBank/DDBJ databases">
        <authorList>
            <person name="Henning P.M."/>
            <person name="McCubbin A.G."/>
            <person name="Shore J.S."/>
        </authorList>
    </citation>
    <scope>NUCLEOTIDE SEQUENCE</scope>
    <source>
        <strain evidence="4">F60SS</strain>
        <tissue evidence="4">Leaves</tissue>
    </source>
</reference>
<dbReference type="Pfam" id="PF01190">
    <property type="entry name" value="Pollen_Ole_e_1"/>
    <property type="match status" value="1"/>
</dbReference>
<dbReference type="AlphaFoldDB" id="A0A9Q0EZY7"/>
<evidence type="ECO:0000256" key="1">
    <source>
        <dbReference type="ARBA" id="ARBA00010049"/>
    </source>
</evidence>
<evidence type="ECO:0000313" key="4">
    <source>
        <dbReference type="EMBL" id="KAJ4822413.1"/>
    </source>
</evidence>
<dbReference type="PANTHER" id="PTHR31614">
    <property type="entry name" value="PROTEIN DOWNSTREAM OF FLC-RELATED"/>
    <property type="match status" value="1"/>
</dbReference>
<dbReference type="PANTHER" id="PTHR31614:SF5">
    <property type="entry name" value="ALLERGEN-LIKE PROTEIN BRSN20"/>
    <property type="match status" value="1"/>
</dbReference>
<proteinExistence type="inferred from homology"/>
<evidence type="ECO:0000313" key="5">
    <source>
        <dbReference type="Proteomes" id="UP001141552"/>
    </source>
</evidence>